<keyword evidence="1" id="KW-0597">Phosphoprotein</keyword>
<evidence type="ECO:0008006" key="5">
    <source>
        <dbReference type="Google" id="ProtNLM"/>
    </source>
</evidence>
<dbReference type="Pfam" id="PF02518">
    <property type="entry name" value="HATPase_c"/>
    <property type="match status" value="1"/>
</dbReference>
<feature type="non-terminal residue" evidence="4">
    <location>
        <position position="260"/>
    </location>
</feature>
<feature type="domain" description="Response regulatory" evidence="3">
    <location>
        <begin position="170"/>
        <end position="260"/>
    </location>
</feature>
<dbReference type="InterPro" id="IPR036890">
    <property type="entry name" value="HATPase_C_sf"/>
</dbReference>
<evidence type="ECO:0000259" key="3">
    <source>
        <dbReference type="PROSITE" id="PS50110"/>
    </source>
</evidence>
<evidence type="ECO:0000313" key="4">
    <source>
        <dbReference type="EMBL" id="GAG25292.1"/>
    </source>
</evidence>
<dbReference type="SMART" id="SM00387">
    <property type="entry name" value="HATPase_c"/>
    <property type="match status" value="1"/>
</dbReference>
<reference evidence="4" key="1">
    <citation type="journal article" date="2014" name="Front. Microbiol.">
        <title>High frequency of phylogenetically diverse reductive dehalogenase-homologous genes in deep subseafloor sedimentary metagenomes.</title>
        <authorList>
            <person name="Kawai M."/>
            <person name="Futagami T."/>
            <person name="Toyoda A."/>
            <person name="Takaki Y."/>
            <person name="Nishi S."/>
            <person name="Hori S."/>
            <person name="Arai W."/>
            <person name="Tsubouchi T."/>
            <person name="Morono Y."/>
            <person name="Uchiyama I."/>
            <person name="Ito T."/>
            <person name="Fujiyama A."/>
            <person name="Inagaki F."/>
            <person name="Takami H."/>
        </authorList>
    </citation>
    <scope>NUCLEOTIDE SEQUENCE</scope>
    <source>
        <strain evidence="4">Expedition CK06-06</strain>
    </source>
</reference>
<dbReference type="SMART" id="SM00448">
    <property type="entry name" value="REC"/>
    <property type="match status" value="1"/>
</dbReference>
<gene>
    <name evidence="4" type="ORF">S01H1_51704</name>
</gene>
<dbReference type="InterPro" id="IPR003594">
    <property type="entry name" value="HATPase_dom"/>
</dbReference>
<dbReference type="Gene3D" id="3.40.50.2300">
    <property type="match status" value="1"/>
</dbReference>
<dbReference type="Gene3D" id="3.30.565.10">
    <property type="entry name" value="Histidine kinase-like ATPase, C-terminal domain"/>
    <property type="match status" value="1"/>
</dbReference>
<name>X0WPZ9_9ZZZZ</name>
<feature type="domain" description="Histidine kinase" evidence="2">
    <location>
        <begin position="1"/>
        <end position="151"/>
    </location>
</feature>
<evidence type="ECO:0000256" key="1">
    <source>
        <dbReference type="ARBA" id="ARBA00022553"/>
    </source>
</evidence>
<comment type="caution">
    <text evidence="4">The sequence shown here is derived from an EMBL/GenBank/DDBJ whole genome shotgun (WGS) entry which is preliminary data.</text>
</comment>
<dbReference type="GO" id="GO:0000155">
    <property type="term" value="F:phosphorelay sensor kinase activity"/>
    <property type="evidence" value="ECO:0007669"/>
    <property type="project" value="TreeGrafter"/>
</dbReference>
<dbReference type="PROSITE" id="PS50110">
    <property type="entry name" value="RESPONSE_REGULATORY"/>
    <property type="match status" value="1"/>
</dbReference>
<dbReference type="Pfam" id="PF00072">
    <property type="entry name" value="Response_reg"/>
    <property type="match status" value="1"/>
</dbReference>
<dbReference type="InterPro" id="IPR004358">
    <property type="entry name" value="Sig_transdc_His_kin-like_C"/>
</dbReference>
<dbReference type="PANTHER" id="PTHR43547">
    <property type="entry name" value="TWO-COMPONENT HISTIDINE KINASE"/>
    <property type="match status" value="1"/>
</dbReference>
<dbReference type="PRINTS" id="PR00344">
    <property type="entry name" value="BCTRLSENSOR"/>
</dbReference>
<dbReference type="SUPFAM" id="SSF55874">
    <property type="entry name" value="ATPase domain of HSP90 chaperone/DNA topoisomerase II/histidine kinase"/>
    <property type="match status" value="1"/>
</dbReference>
<dbReference type="CDD" id="cd00156">
    <property type="entry name" value="REC"/>
    <property type="match status" value="1"/>
</dbReference>
<dbReference type="SUPFAM" id="SSF52172">
    <property type="entry name" value="CheY-like"/>
    <property type="match status" value="1"/>
</dbReference>
<proteinExistence type="predicted"/>
<accession>X0WPZ9</accession>
<dbReference type="InterPro" id="IPR011006">
    <property type="entry name" value="CheY-like_superfamily"/>
</dbReference>
<feature type="non-terminal residue" evidence="4">
    <location>
        <position position="1"/>
    </location>
</feature>
<protein>
    <recommendedName>
        <fullName evidence="5">Histidine kinase</fullName>
    </recommendedName>
</protein>
<dbReference type="InterPro" id="IPR001789">
    <property type="entry name" value="Sig_transdc_resp-reg_receiver"/>
</dbReference>
<dbReference type="PROSITE" id="PS50109">
    <property type="entry name" value="HIS_KIN"/>
    <property type="match status" value="1"/>
</dbReference>
<evidence type="ECO:0000259" key="2">
    <source>
        <dbReference type="PROSITE" id="PS50109"/>
    </source>
</evidence>
<dbReference type="AlphaFoldDB" id="X0WPZ9"/>
<organism evidence="4">
    <name type="scientific">marine sediment metagenome</name>
    <dbReference type="NCBI Taxonomy" id="412755"/>
    <lineage>
        <taxon>unclassified sequences</taxon>
        <taxon>metagenomes</taxon>
        <taxon>ecological metagenomes</taxon>
    </lineage>
</organism>
<dbReference type="EMBL" id="BARS01033380">
    <property type="protein sequence ID" value="GAG25292.1"/>
    <property type="molecule type" value="Genomic_DNA"/>
</dbReference>
<dbReference type="InterPro" id="IPR005467">
    <property type="entry name" value="His_kinase_dom"/>
</dbReference>
<sequence>SVDLNELVENALDFTRIQWKDDAEAKGINIKIQKELSILPFIAGSASELREVITNLINNAIDAMPQGGQIKIKTFKKDSYVALIVEDTGVGIPKALRDRIFDPFFTTKGVQSTGLGLSVSYGIINRHRGTLKVDSVEGKGTAFTISLPIAEKPAEEEKVTPMPKEHRKACILVIEDEEQVRDIFSAILEKGGHEVEVVSDGRRGIEKFEKREFDLVFTDLGMPGMSGWQVAEKIKAINGRVPVILVSGWNIEMKEQEIKD</sequence>
<dbReference type="PANTHER" id="PTHR43547:SF2">
    <property type="entry name" value="HYBRID SIGNAL TRANSDUCTION HISTIDINE KINASE C"/>
    <property type="match status" value="1"/>
</dbReference>